<comment type="caution">
    <text evidence="1">The sequence shown here is derived from an EMBL/GenBank/DDBJ whole genome shotgun (WGS) entry which is preliminary data.</text>
</comment>
<evidence type="ECO:0000313" key="1">
    <source>
        <dbReference type="EMBL" id="MBM9477449.1"/>
    </source>
</evidence>
<sequence length="121" mass="13189">MGSLVGWFKKLTSDEAELDADALTEEADACGAQRAAVCCQGQRVTLQGRLRYVDLRPTEGQAKLVAELFDGTDGVMLVWLGRRSISGIEPGRTVKVRGRVAVRDGQKVIYNPDYDLLPAHA</sequence>
<dbReference type="InterPro" id="IPR012340">
    <property type="entry name" value="NA-bd_OB-fold"/>
</dbReference>
<organism evidence="1 2">
    <name type="scientific">Nakamurella flavida</name>
    <dbReference type="NCBI Taxonomy" id="363630"/>
    <lineage>
        <taxon>Bacteria</taxon>
        <taxon>Bacillati</taxon>
        <taxon>Actinomycetota</taxon>
        <taxon>Actinomycetes</taxon>
        <taxon>Nakamurellales</taxon>
        <taxon>Nakamurellaceae</taxon>
        <taxon>Nakamurella</taxon>
    </lineage>
</organism>
<reference evidence="1" key="1">
    <citation type="submission" date="2021-01" db="EMBL/GenBank/DDBJ databases">
        <title>KCTC 19127 draft genome.</title>
        <authorList>
            <person name="An D."/>
        </authorList>
    </citation>
    <scope>NUCLEOTIDE SEQUENCE</scope>
    <source>
        <strain evidence="1">KCTC 19127</strain>
    </source>
</reference>
<name>A0A939C5Z1_9ACTN</name>
<evidence type="ECO:0000313" key="2">
    <source>
        <dbReference type="Proteomes" id="UP000663801"/>
    </source>
</evidence>
<keyword evidence="2" id="KW-1185">Reference proteome</keyword>
<dbReference type="RefSeq" id="WP_205257550.1">
    <property type="nucleotide sequence ID" value="NZ_BAAAPV010000003.1"/>
</dbReference>
<protein>
    <submittedName>
        <fullName evidence="1">OB-fold nucleic acid binding domain-containing protein</fullName>
    </submittedName>
</protein>
<dbReference type="AlphaFoldDB" id="A0A939C5Z1"/>
<dbReference type="Proteomes" id="UP000663801">
    <property type="component" value="Unassembled WGS sequence"/>
</dbReference>
<dbReference type="Gene3D" id="2.40.50.140">
    <property type="entry name" value="Nucleic acid-binding proteins"/>
    <property type="match status" value="1"/>
</dbReference>
<dbReference type="EMBL" id="JAERWL010000010">
    <property type="protein sequence ID" value="MBM9477449.1"/>
    <property type="molecule type" value="Genomic_DNA"/>
</dbReference>
<dbReference type="InterPro" id="IPR016499">
    <property type="entry name" value="NucleicA-bd_Rv2694c_prd"/>
</dbReference>
<dbReference type="PIRSF" id="PIRSF006910">
    <property type="entry name" value="NA_bind_Rv2694c_prd"/>
    <property type="match status" value="1"/>
</dbReference>
<accession>A0A939C5Z1</accession>
<dbReference type="CDD" id="cd04488">
    <property type="entry name" value="RecG_wedge_OBF"/>
    <property type="match status" value="1"/>
</dbReference>
<gene>
    <name evidence="1" type="ORF">JL107_13450</name>
</gene>
<proteinExistence type="predicted"/>